<evidence type="ECO:0000313" key="3">
    <source>
        <dbReference type="Proteomes" id="UP000245489"/>
    </source>
</evidence>
<dbReference type="SUPFAM" id="SSF52540">
    <property type="entry name" value="P-loop containing nucleoside triphosphate hydrolases"/>
    <property type="match status" value="1"/>
</dbReference>
<dbReference type="EMBL" id="QGGO01000002">
    <property type="protein sequence ID" value="PWK28938.1"/>
    <property type="molecule type" value="Genomic_DNA"/>
</dbReference>
<dbReference type="InterPro" id="IPR051396">
    <property type="entry name" value="Bact_Antivir_Def_Nuclease"/>
</dbReference>
<evidence type="ECO:0000313" key="2">
    <source>
        <dbReference type="EMBL" id="PWK28938.1"/>
    </source>
</evidence>
<dbReference type="AlphaFoldDB" id="A0A316EGV0"/>
<keyword evidence="3" id="KW-1185">Reference proteome</keyword>
<sequence length="557" mass="64402">MTKTEEIRLHNLFIKFKNEGKGINEIKGLLEVDGEVLKEWSSGFENVTNEAKKRFGEQPFTIDGIYQKDNSFHYKVSPKTEYAQLEEVKTMLSAYKYLEEDEKVDKILLSEAEKAYSIFEKYFTFLEYDDKQALFNPKYTLNTEDESVKKFAEEAIHFYAKIHYTAKTQTKISLIQSISKDCYSNANKILPYALKSLKIEQYEGVKKTGFEGLPIDTSWVFLIGENSYGKTTILKAISLPLIDVRESEEIIPEYELKENLIGIEYFSLSKSIINNLGGNIFTPLSHLACYGPSRLQIQTDQTQNDIAKKSTTTYSLFNSDGILLNIEFELLIWHLEKNPRFDAVKQTFLKLIPYLSDIQVDVPQRKIFYIEKEPTENGSKYNRVTFNQLASGFRSILAMVGDMMIRLFKSQPEITEPSELAGIVIIDELDLHWHPKMQREIPSLLSSIFPKVQFIASTHSLVPLLGAPENSVLLKVNRTVEEGITVEKVDIDFQALSSDTMLRDIFDLEEYMSDPKIKAWERYKELKRLIRAEENIDKKETYMDERREIGNKYTFPA</sequence>
<protein>
    <submittedName>
        <fullName evidence="2">Putative AbiEii toxin of type IV toxin-antitoxin system</fullName>
    </submittedName>
</protein>
<proteinExistence type="predicted"/>
<name>A0A316EGV0_9BACT</name>
<dbReference type="RefSeq" id="WP_158279491.1">
    <property type="nucleotide sequence ID" value="NZ_QGGO01000002.1"/>
</dbReference>
<evidence type="ECO:0000259" key="1">
    <source>
        <dbReference type="Pfam" id="PF13175"/>
    </source>
</evidence>
<feature type="domain" description="Endonuclease GajA/Old nuclease/RecF-like AAA" evidence="1">
    <location>
        <begin position="271"/>
        <end position="460"/>
    </location>
</feature>
<dbReference type="Proteomes" id="UP000245489">
    <property type="component" value="Unassembled WGS sequence"/>
</dbReference>
<dbReference type="OrthoDB" id="9805802at2"/>
<dbReference type="InterPro" id="IPR027417">
    <property type="entry name" value="P-loop_NTPase"/>
</dbReference>
<comment type="caution">
    <text evidence="2">The sequence shown here is derived from an EMBL/GenBank/DDBJ whole genome shotgun (WGS) entry which is preliminary data.</text>
</comment>
<dbReference type="PANTHER" id="PTHR43581:SF2">
    <property type="entry name" value="EXCINUCLEASE ATPASE SUBUNIT"/>
    <property type="match status" value="1"/>
</dbReference>
<dbReference type="InterPro" id="IPR041685">
    <property type="entry name" value="AAA_GajA/Old/RecF-like"/>
</dbReference>
<dbReference type="PANTHER" id="PTHR43581">
    <property type="entry name" value="ATP/GTP PHOSPHATASE"/>
    <property type="match status" value="1"/>
</dbReference>
<dbReference type="Gene3D" id="3.40.50.300">
    <property type="entry name" value="P-loop containing nucleotide triphosphate hydrolases"/>
    <property type="match status" value="1"/>
</dbReference>
<dbReference type="Pfam" id="PF13175">
    <property type="entry name" value="AAA_15"/>
    <property type="match status" value="1"/>
</dbReference>
<accession>A0A316EGV0</accession>
<gene>
    <name evidence="2" type="ORF">LV89_00491</name>
</gene>
<reference evidence="2 3" key="1">
    <citation type="submission" date="2018-05" db="EMBL/GenBank/DDBJ databases">
        <title>Genomic Encyclopedia of Archaeal and Bacterial Type Strains, Phase II (KMG-II): from individual species to whole genera.</title>
        <authorList>
            <person name="Goeker M."/>
        </authorList>
    </citation>
    <scope>NUCLEOTIDE SEQUENCE [LARGE SCALE GENOMIC DNA]</scope>
    <source>
        <strain evidence="2 3">DSM 22214</strain>
    </source>
</reference>
<organism evidence="2 3">
    <name type="scientific">Arcicella aurantiaca</name>
    <dbReference type="NCBI Taxonomy" id="591202"/>
    <lineage>
        <taxon>Bacteria</taxon>
        <taxon>Pseudomonadati</taxon>
        <taxon>Bacteroidota</taxon>
        <taxon>Cytophagia</taxon>
        <taxon>Cytophagales</taxon>
        <taxon>Flectobacillaceae</taxon>
        <taxon>Arcicella</taxon>
    </lineage>
</organism>